<dbReference type="Gene3D" id="6.10.340.10">
    <property type="match status" value="1"/>
</dbReference>
<protein>
    <submittedName>
        <fullName evidence="5">EAL domain-containing protein</fullName>
    </submittedName>
</protein>
<dbReference type="SUPFAM" id="SSF141868">
    <property type="entry name" value="EAL domain-like"/>
    <property type="match status" value="1"/>
</dbReference>
<accession>A0ABY7ALS2</accession>
<evidence type="ECO:0000259" key="3">
    <source>
        <dbReference type="PROSITE" id="PS50885"/>
    </source>
</evidence>
<evidence type="ECO:0000259" key="4">
    <source>
        <dbReference type="PROSITE" id="PS50887"/>
    </source>
</evidence>
<dbReference type="Pfam" id="PF00990">
    <property type="entry name" value="GGDEF"/>
    <property type="match status" value="1"/>
</dbReference>
<reference evidence="5" key="1">
    <citation type="submission" date="2022-10" db="EMBL/GenBank/DDBJ databases">
        <title>Catenovulum adriacola sp. nov. isolated in the Harbour of Susak.</title>
        <authorList>
            <person name="Schoch T."/>
            <person name="Reich S.J."/>
            <person name="Stoeferle S."/>
            <person name="Flaiz M."/>
            <person name="Kazda M."/>
            <person name="Riedel C.U."/>
            <person name="Duerre P."/>
        </authorList>
    </citation>
    <scope>NUCLEOTIDE SEQUENCE</scope>
    <source>
        <strain evidence="5">TS8</strain>
    </source>
</reference>
<dbReference type="InterPro" id="IPR003660">
    <property type="entry name" value="HAMP_dom"/>
</dbReference>
<dbReference type="InterPro" id="IPR001633">
    <property type="entry name" value="EAL_dom"/>
</dbReference>
<dbReference type="SMART" id="SM00267">
    <property type="entry name" value="GGDEF"/>
    <property type="match status" value="1"/>
</dbReference>
<dbReference type="CDD" id="cd01949">
    <property type="entry name" value="GGDEF"/>
    <property type="match status" value="1"/>
</dbReference>
<keyword evidence="1" id="KW-0812">Transmembrane</keyword>
<dbReference type="EMBL" id="CP109965">
    <property type="protein sequence ID" value="WAJ69266.1"/>
    <property type="molecule type" value="Genomic_DNA"/>
</dbReference>
<feature type="transmembrane region" description="Helical" evidence="1">
    <location>
        <begin position="169"/>
        <end position="191"/>
    </location>
</feature>
<proteinExistence type="predicted"/>
<dbReference type="Proteomes" id="UP001163726">
    <property type="component" value="Chromosome"/>
</dbReference>
<dbReference type="Pfam" id="PF00672">
    <property type="entry name" value="HAMP"/>
    <property type="match status" value="1"/>
</dbReference>
<feature type="domain" description="GGDEF" evidence="4">
    <location>
        <begin position="293"/>
        <end position="426"/>
    </location>
</feature>
<gene>
    <name evidence="5" type="ORF">OLW01_08710</name>
</gene>
<sequence length="695" mass="78101">MFVSIRTKLIAISVLTMIASATALVTLALNEHERLFKQAISQDLLALSNNLATGMIEHFSSTPVDEFAISTQLLQLDHYPYIRYALVLDKNNTLIQPYVNPDFFSPKIIKEIEAAIDSGKVEKLPFNQVNIDPPYLMLRQSIGDSGYPVGTFVISVDYQNQIHTSQELFLSKVIPVTIAIIITIIILFIWLQSSLIRPLIKLKNLVSQVTQTANYQLKSEHSGNDEIASLAGSINKMLNTINQEKQENTKHTNTLIEQQQKLTLLANYDPLTHLPNRKLFLEKVDNMLTNDNLSFAILLLDLDDFKTINDTLGHTNGDKLLKQIAQRLSDCVSKDCTLARIGGDEFAIIIPNAKQANDLIYITQQIFSVFTTSFALNKWQISTSVSIGIAFNQGNQIQLHTLLSNADIAMYKAKANGRNQYVIFADSMSEQQQRRLQIANAIDQALIENEFFIVYQAKVSPTKGAIAMEALLRWKSPTLGFISPAEFIPIAEQSGKITDLTTWLINNGFQTLKQNKALANCIISFNLSTFDILKPSFLNSLIDKIHQYEISPNLLEFEITESIYMENFILANLFIKEIKALGCHIALDDFGTGYSSLSYLTQVSADTLKIDQSFIHNLQRSDKDRQIVEAIIRLAKTLNLTVCAEGVETDAQYLILKQAGCDFIQGYLFSKPLESHLISDQINKINQQLNLYTIN</sequence>
<dbReference type="CDD" id="cd01948">
    <property type="entry name" value="EAL"/>
    <property type="match status" value="1"/>
</dbReference>
<dbReference type="Gene3D" id="3.30.70.270">
    <property type="match status" value="1"/>
</dbReference>
<dbReference type="SUPFAM" id="SSF55073">
    <property type="entry name" value="Nucleotide cyclase"/>
    <property type="match status" value="1"/>
</dbReference>
<keyword evidence="6" id="KW-1185">Reference proteome</keyword>
<evidence type="ECO:0000313" key="5">
    <source>
        <dbReference type="EMBL" id="WAJ69266.1"/>
    </source>
</evidence>
<dbReference type="InterPro" id="IPR000160">
    <property type="entry name" value="GGDEF_dom"/>
</dbReference>
<dbReference type="CDD" id="cd06225">
    <property type="entry name" value="HAMP"/>
    <property type="match status" value="1"/>
</dbReference>
<keyword evidence="1" id="KW-0472">Membrane</keyword>
<dbReference type="RefSeq" id="WP_268073458.1">
    <property type="nucleotide sequence ID" value="NZ_CP109965.1"/>
</dbReference>
<dbReference type="PANTHER" id="PTHR33121">
    <property type="entry name" value="CYCLIC DI-GMP PHOSPHODIESTERASE PDEF"/>
    <property type="match status" value="1"/>
</dbReference>
<dbReference type="Gene3D" id="3.20.20.450">
    <property type="entry name" value="EAL domain"/>
    <property type="match status" value="1"/>
</dbReference>
<feature type="domain" description="EAL" evidence="2">
    <location>
        <begin position="435"/>
        <end position="686"/>
    </location>
</feature>
<dbReference type="InterPro" id="IPR029787">
    <property type="entry name" value="Nucleotide_cyclase"/>
</dbReference>
<evidence type="ECO:0000256" key="1">
    <source>
        <dbReference type="SAM" id="Phobius"/>
    </source>
</evidence>
<dbReference type="PANTHER" id="PTHR33121:SF72">
    <property type="entry name" value="BIFUNCTIONAL DIGUANYLATE CYCLASE WITH GAF AND PAS SENSORY DOMAINS_SIGNALLING PROTEIN WITH EAL DOMAIN"/>
    <property type="match status" value="1"/>
</dbReference>
<name>A0ABY7ALS2_9ALTE</name>
<feature type="domain" description="HAMP" evidence="3">
    <location>
        <begin position="193"/>
        <end position="246"/>
    </location>
</feature>
<dbReference type="NCBIfam" id="TIGR00254">
    <property type="entry name" value="GGDEF"/>
    <property type="match status" value="1"/>
</dbReference>
<dbReference type="InterPro" id="IPR043128">
    <property type="entry name" value="Rev_trsase/Diguanyl_cyclase"/>
</dbReference>
<dbReference type="PROSITE" id="PS50887">
    <property type="entry name" value="GGDEF"/>
    <property type="match status" value="1"/>
</dbReference>
<dbReference type="SMART" id="SM00052">
    <property type="entry name" value="EAL"/>
    <property type="match status" value="1"/>
</dbReference>
<evidence type="ECO:0000259" key="2">
    <source>
        <dbReference type="PROSITE" id="PS50883"/>
    </source>
</evidence>
<dbReference type="Pfam" id="PF00563">
    <property type="entry name" value="EAL"/>
    <property type="match status" value="1"/>
</dbReference>
<keyword evidence="1" id="KW-1133">Transmembrane helix</keyword>
<organism evidence="5 6">
    <name type="scientific">Catenovulum adriaticum</name>
    <dbReference type="NCBI Taxonomy" id="2984846"/>
    <lineage>
        <taxon>Bacteria</taxon>
        <taxon>Pseudomonadati</taxon>
        <taxon>Pseudomonadota</taxon>
        <taxon>Gammaproteobacteria</taxon>
        <taxon>Alteromonadales</taxon>
        <taxon>Alteromonadaceae</taxon>
        <taxon>Catenovulum</taxon>
    </lineage>
</organism>
<dbReference type="InterPro" id="IPR050706">
    <property type="entry name" value="Cyclic-di-GMP_PDE-like"/>
</dbReference>
<dbReference type="InterPro" id="IPR035919">
    <property type="entry name" value="EAL_sf"/>
</dbReference>
<dbReference type="PROSITE" id="PS50883">
    <property type="entry name" value="EAL"/>
    <property type="match status" value="1"/>
</dbReference>
<evidence type="ECO:0000313" key="6">
    <source>
        <dbReference type="Proteomes" id="UP001163726"/>
    </source>
</evidence>
<dbReference type="PROSITE" id="PS50885">
    <property type="entry name" value="HAMP"/>
    <property type="match status" value="1"/>
</dbReference>